<protein>
    <submittedName>
        <fullName evidence="1">Uncharacterized protein</fullName>
    </submittedName>
</protein>
<dbReference type="RefSeq" id="XP_001011821.2">
    <property type="nucleotide sequence ID" value="XM_001011821.2"/>
</dbReference>
<accession>Q233K4</accession>
<dbReference type="InParanoid" id="Q233K4"/>
<organism evidence="1 2">
    <name type="scientific">Tetrahymena thermophila (strain SB210)</name>
    <dbReference type="NCBI Taxonomy" id="312017"/>
    <lineage>
        <taxon>Eukaryota</taxon>
        <taxon>Sar</taxon>
        <taxon>Alveolata</taxon>
        <taxon>Ciliophora</taxon>
        <taxon>Intramacronucleata</taxon>
        <taxon>Oligohymenophorea</taxon>
        <taxon>Hymenostomatida</taxon>
        <taxon>Tetrahymenina</taxon>
        <taxon>Tetrahymenidae</taxon>
        <taxon>Tetrahymena</taxon>
    </lineage>
</organism>
<dbReference type="HOGENOM" id="CLU_583314_0_0_1"/>
<evidence type="ECO:0000313" key="1">
    <source>
        <dbReference type="EMBL" id="EAR91576.2"/>
    </source>
</evidence>
<dbReference type="GeneID" id="7847185"/>
<keyword evidence="2" id="KW-1185">Reference proteome</keyword>
<name>Q233K4_TETTS</name>
<gene>
    <name evidence="1" type="ORF">TTHERM_00391460</name>
</gene>
<dbReference type="EMBL" id="GG662770">
    <property type="protein sequence ID" value="EAR91576.2"/>
    <property type="molecule type" value="Genomic_DNA"/>
</dbReference>
<dbReference type="AlphaFoldDB" id="Q233K4"/>
<evidence type="ECO:0000313" key="2">
    <source>
        <dbReference type="Proteomes" id="UP000009168"/>
    </source>
</evidence>
<dbReference type="KEGG" id="tet:TTHERM_00391460"/>
<sequence>MQPQNTQSWNNYFQKNLLEGKDNWFNERLNNFSNQTQNKIQEVSEGQDWNGEWFYVEVNQISIPIPSFVSLATQNKLKQTIQEVQQQVDYHLKSPSFRQQILDYMHKDFMNKNCQLFKKINSVDSNPSLKIQFENQNKLFQQNLNANTQKADDFRKFVHHIFNRNIKNRNLIENDIQQYMKNKESKKKPNNNKNYLHSNEDFMNDQKFIEETLNSIHKFGVDRCNIQKNDNQKIMSETISINFQERKTLKTITYSILHHNLCKQDKKWAKEYIYKVLSHINPNTKDFEQRNYILRQIYLLFLQTIIINSNNSNQTDQFLESVFKSEFLSSLLSDHLLFSAQQILKIKNHTNQNQDINTLLDQLSKANDFNLYLISQKEVDSKKYLHAKHKSREIFIYFEQCLQQDENQQVYYVVNPSDSFVCFAESSF</sequence>
<dbReference type="Proteomes" id="UP000009168">
    <property type="component" value="Unassembled WGS sequence"/>
</dbReference>
<proteinExistence type="predicted"/>
<reference evidence="2" key="1">
    <citation type="journal article" date="2006" name="PLoS Biol.">
        <title>Macronuclear genome sequence of the ciliate Tetrahymena thermophila, a model eukaryote.</title>
        <authorList>
            <person name="Eisen J.A."/>
            <person name="Coyne R.S."/>
            <person name="Wu M."/>
            <person name="Wu D."/>
            <person name="Thiagarajan M."/>
            <person name="Wortman J.R."/>
            <person name="Badger J.H."/>
            <person name="Ren Q."/>
            <person name="Amedeo P."/>
            <person name="Jones K.M."/>
            <person name="Tallon L.J."/>
            <person name="Delcher A.L."/>
            <person name="Salzberg S.L."/>
            <person name="Silva J.C."/>
            <person name="Haas B.J."/>
            <person name="Majoros W.H."/>
            <person name="Farzad M."/>
            <person name="Carlton J.M."/>
            <person name="Smith R.K. Jr."/>
            <person name="Garg J."/>
            <person name="Pearlman R.E."/>
            <person name="Karrer K.M."/>
            <person name="Sun L."/>
            <person name="Manning G."/>
            <person name="Elde N.C."/>
            <person name="Turkewitz A.P."/>
            <person name="Asai D.J."/>
            <person name="Wilkes D.E."/>
            <person name="Wang Y."/>
            <person name="Cai H."/>
            <person name="Collins K."/>
            <person name="Stewart B.A."/>
            <person name="Lee S.R."/>
            <person name="Wilamowska K."/>
            <person name="Weinberg Z."/>
            <person name="Ruzzo W.L."/>
            <person name="Wloga D."/>
            <person name="Gaertig J."/>
            <person name="Frankel J."/>
            <person name="Tsao C.-C."/>
            <person name="Gorovsky M.A."/>
            <person name="Keeling P.J."/>
            <person name="Waller R.F."/>
            <person name="Patron N.J."/>
            <person name="Cherry J.M."/>
            <person name="Stover N.A."/>
            <person name="Krieger C.J."/>
            <person name="del Toro C."/>
            <person name="Ryder H.F."/>
            <person name="Williamson S.C."/>
            <person name="Barbeau R.A."/>
            <person name="Hamilton E.P."/>
            <person name="Orias E."/>
        </authorList>
    </citation>
    <scope>NUCLEOTIDE SEQUENCE [LARGE SCALE GENOMIC DNA]</scope>
    <source>
        <strain evidence="2">SB210</strain>
    </source>
</reference>